<evidence type="ECO:0000313" key="1">
    <source>
        <dbReference type="EMBL" id="HIW83389.1"/>
    </source>
</evidence>
<dbReference type="EMBL" id="DXGF01000064">
    <property type="protein sequence ID" value="HIW83389.1"/>
    <property type="molecule type" value="Genomic_DNA"/>
</dbReference>
<evidence type="ECO:0000313" key="2">
    <source>
        <dbReference type="Proteomes" id="UP000824263"/>
    </source>
</evidence>
<gene>
    <name evidence="1" type="ORF">H9873_03595</name>
</gene>
<name>A0A9D1R8U7_9FIRM</name>
<accession>A0A9D1R8U7</accession>
<comment type="caution">
    <text evidence="1">The sequence shown here is derived from an EMBL/GenBank/DDBJ whole genome shotgun (WGS) entry which is preliminary data.</text>
</comment>
<reference evidence="1" key="2">
    <citation type="submission" date="2021-04" db="EMBL/GenBank/DDBJ databases">
        <authorList>
            <person name="Gilroy R."/>
        </authorList>
    </citation>
    <scope>NUCLEOTIDE SEQUENCE</scope>
    <source>
        <strain evidence="1">ChiSxjej1B13-11762</strain>
    </source>
</reference>
<dbReference type="Proteomes" id="UP000824263">
    <property type="component" value="Unassembled WGS sequence"/>
</dbReference>
<reference evidence="1" key="1">
    <citation type="journal article" date="2021" name="PeerJ">
        <title>Extensive microbial diversity within the chicken gut microbiome revealed by metagenomics and culture.</title>
        <authorList>
            <person name="Gilroy R."/>
            <person name="Ravi A."/>
            <person name="Getino M."/>
            <person name="Pursley I."/>
            <person name="Horton D.L."/>
            <person name="Alikhan N.F."/>
            <person name="Baker D."/>
            <person name="Gharbi K."/>
            <person name="Hall N."/>
            <person name="Watson M."/>
            <person name="Adriaenssens E.M."/>
            <person name="Foster-Nyarko E."/>
            <person name="Jarju S."/>
            <person name="Secka A."/>
            <person name="Antonio M."/>
            <person name="Oren A."/>
            <person name="Chaudhuri R.R."/>
            <person name="La Ragione R."/>
            <person name="Hildebrand F."/>
            <person name="Pallen M.J."/>
        </authorList>
    </citation>
    <scope>NUCLEOTIDE SEQUENCE</scope>
    <source>
        <strain evidence="1">ChiSxjej1B13-11762</strain>
    </source>
</reference>
<organism evidence="1 2">
    <name type="scientific">Candidatus Dorea gallistercoris</name>
    <dbReference type="NCBI Taxonomy" id="2838542"/>
    <lineage>
        <taxon>Bacteria</taxon>
        <taxon>Bacillati</taxon>
        <taxon>Bacillota</taxon>
        <taxon>Clostridia</taxon>
        <taxon>Lachnospirales</taxon>
        <taxon>Lachnospiraceae</taxon>
        <taxon>Dorea</taxon>
    </lineage>
</organism>
<protein>
    <submittedName>
        <fullName evidence="1">Uncharacterized protein</fullName>
    </submittedName>
</protein>
<sequence>MIDIHPGQGTYISSETNFFIIPLFWSLFLNGNQTEDIITVRNILEVKEAELAAGCNRDNRLGRLNDSSHKIHKAYMDWN</sequence>
<dbReference type="AlphaFoldDB" id="A0A9D1R8U7"/>
<proteinExistence type="predicted"/>